<evidence type="ECO:0000313" key="2">
    <source>
        <dbReference type="EMBL" id="KZL89092.1"/>
    </source>
</evidence>
<name>A0A161YG48_9CLOT</name>
<keyword evidence="1" id="KW-0472">Membrane</keyword>
<reference evidence="2 3" key="1">
    <citation type="submission" date="2016-04" db="EMBL/GenBank/DDBJ databases">
        <title>Genome sequence of Clostridium magnum DSM 2767.</title>
        <authorList>
            <person name="Poehlein A."/>
            <person name="Uhlig R."/>
            <person name="Fischer R."/>
            <person name="Bahl H."/>
            <person name="Daniel R."/>
        </authorList>
    </citation>
    <scope>NUCLEOTIDE SEQUENCE [LARGE SCALE GENOMIC DNA]</scope>
    <source>
        <strain evidence="2 3">DSM 2767</strain>
    </source>
</reference>
<gene>
    <name evidence="2" type="ORF">CLMAG_55780</name>
</gene>
<organism evidence="2 3">
    <name type="scientific">Clostridium magnum DSM 2767</name>
    <dbReference type="NCBI Taxonomy" id="1121326"/>
    <lineage>
        <taxon>Bacteria</taxon>
        <taxon>Bacillati</taxon>
        <taxon>Bacillota</taxon>
        <taxon>Clostridia</taxon>
        <taxon>Eubacteriales</taxon>
        <taxon>Clostridiaceae</taxon>
        <taxon>Clostridium</taxon>
    </lineage>
</organism>
<dbReference type="EMBL" id="LWAE01000011">
    <property type="protein sequence ID" value="KZL89092.1"/>
    <property type="molecule type" value="Genomic_DNA"/>
</dbReference>
<dbReference type="PATRIC" id="fig|1121326.3.peg.5638"/>
<accession>A0A161YG48</accession>
<sequence length="71" mass="8037">MAVLLIITGYLIIISIEIPMLLSKNKNKRLIMYYIVFMIISSTISIFIVTKEGIPSIAEVITKILSPIIRK</sequence>
<feature type="transmembrane region" description="Helical" evidence="1">
    <location>
        <begin position="6"/>
        <end position="23"/>
    </location>
</feature>
<feature type="transmembrane region" description="Helical" evidence="1">
    <location>
        <begin position="30"/>
        <end position="49"/>
    </location>
</feature>
<dbReference type="Proteomes" id="UP000076603">
    <property type="component" value="Unassembled WGS sequence"/>
</dbReference>
<dbReference type="AlphaFoldDB" id="A0A161YG48"/>
<keyword evidence="3" id="KW-1185">Reference proteome</keyword>
<evidence type="ECO:0000313" key="3">
    <source>
        <dbReference type="Proteomes" id="UP000076603"/>
    </source>
</evidence>
<dbReference type="STRING" id="1121326.CLMAG_55780"/>
<keyword evidence="1" id="KW-1133">Transmembrane helix</keyword>
<protein>
    <submittedName>
        <fullName evidence="2">Uncharacterized protein</fullName>
    </submittedName>
</protein>
<evidence type="ECO:0000256" key="1">
    <source>
        <dbReference type="SAM" id="Phobius"/>
    </source>
</evidence>
<dbReference type="RefSeq" id="WP_066630024.1">
    <property type="nucleotide sequence ID" value="NZ_FQXL01000026.1"/>
</dbReference>
<proteinExistence type="predicted"/>
<keyword evidence="1" id="KW-0812">Transmembrane</keyword>
<comment type="caution">
    <text evidence="2">The sequence shown here is derived from an EMBL/GenBank/DDBJ whole genome shotgun (WGS) entry which is preliminary data.</text>
</comment>